<evidence type="ECO:0000313" key="2">
    <source>
        <dbReference type="Proteomes" id="UP000463946"/>
    </source>
</evidence>
<dbReference type="GeneID" id="60320945"/>
<keyword evidence="2" id="KW-1185">Reference proteome</keyword>
<accession>A0A6B9L9E4</accession>
<protein>
    <submittedName>
        <fullName evidence="1">Uncharacterized protein</fullName>
    </submittedName>
</protein>
<dbReference type="Proteomes" id="UP000463946">
    <property type="component" value="Segment"/>
</dbReference>
<gene>
    <name evidence="1" type="primary">81</name>
    <name evidence="1" type="ORF">PBI_BIRDSNEST_81</name>
</gene>
<name>A0A6B9L9E4_9CAUD</name>
<evidence type="ECO:0000313" key="1">
    <source>
        <dbReference type="EMBL" id="QHB37383.1"/>
    </source>
</evidence>
<sequence>MTSPTPQRSTDLSTRHSSVASVAGWLTNVNPNLPGPQRLLAQDIAQLTGLLLTRLDDGPELTAGLRKLLEAKDCFVRQSLADERAATGELSN</sequence>
<dbReference type="RefSeq" id="YP_009949540.1">
    <property type="nucleotide sequence ID" value="NC_051581.1"/>
</dbReference>
<organism evidence="1 2">
    <name type="scientific">Mycobacterium phage BirdsNest</name>
    <dbReference type="NCBI Taxonomy" id="2686231"/>
    <lineage>
        <taxon>Viruses</taxon>
        <taxon>Duplodnaviria</taxon>
        <taxon>Heunggongvirae</taxon>
        <taxon>Uroviricota</taxon>
        <taxon>Caudoviricetes</taxon>
        <taxon>Bclasvirinae</taxon>
        <taxon>Birdsnestvirus</taxon>
        <taxon>Birdsnestvirus birdsnest</taxon>
    </lineage>
</organism>
<reference evidence="1 2" key="1">
    <citation type="submission" date="2019-12" db="EMBL/GenBank/DDBJ databases">
        <authorList>
            <person name="Lauer M.J."/>
            <person name="Curtus N.L."/>
            <person name="Garlena R.A."/>
            <person name="Russell D.A."/>
            <person name="Pope W.H."/>
            <person name="Jacobs-Sera D."/>
            <person name="Hatfull G.F."/>
        </authorList>
    </citation>
    <scope>NUCLEOTIDE SEQUENCE [LARGE SCALE GENOMIC DNA]</scope>
</reference>
<dbReference type="KEGG" id="vg:60320945"/>
<proteinExistence type="predicted"/>
<dbReference type="EMBL" id="MN813686">
    <property type="protein sequence ID" value="QHB37383.1"/>
    <property type="molecule type" value="Genomic_DNA"/>
</dbReference>